<dbReference type="EMBL" id="BAABIQ010000039">
    <property type="protein sequence ID" value="GAA4798276.1"/>
    <property type="molecule type" value="Genomic_DNA"/>
</dbReference>
<dbReference type="InterPro" id="IPR000055">
    <property type="entry name" value="Restrct_endonuc_typeI_TRD"/>
</dbReference>
<evidence type="ECO:0000256" key="3">
    <source>
        <dbReference type="ARBA" id="ARBA00023125"/>
    </source>
</evidence>
<dbReference type="GO" id="GO:0004519">
    <property type="term" value="F:endonuclease activity"/>
    <property type="evidence" value="ECO:0007669"/>
    <property type="project" value="UniProtKB-KW"/>
</dbReference>
<accession>A0ABP9BNN2</accession>
<dbReference type="InterPro" id="IPR044946">
    <property type="entry name" value="Restrct_endonuc_typeI_TRD_sf"/>
</dbReference>
<dbReference type="RefSeq" id="WP_345232499.1">
    <property type="nucleotide sequence ID" value="NZ_BAABIQ010000039.1"/>
</dbReference>
<protein>
    <submittedName>
        <fullName evidence="6">Restriction endonuclease subunit S</fullName>
    </submittedName>
</protein>
<evidence type="ECO:0000256" key="1">
    <source>
        <dbReference type="ARBA" id="ARBA00010923"/>
    </source>
</evidence>
<keyword evidence="6" id="KW-0255">Endonuclease</keyword>
<dbReference type="CDD" id="cd17246">
    <property type="entry name" value="RMtype1_S_SonII-TRD2-CR2_like"/>
    <property type="match status" value="1"/>
</dbReference>
<feature type="domain" description="Type I restriction modification DNA specificity" evidence="5">
    <location>
        <begin position="2"/>
        <end position="160"/>
    </location>
</feature>
<dbReference type="CDD" id="cd17278">
    <property type="entry name" value="RMtype1_S_LdeBORF1052P-TRD2-CR2"/>
    <property type="match status" value="1"/>
</dbReference>
<evidence type="ECO:0000313" key="6">
    <source>
        <dbReference type="EMBL" id="GAA4798276.1"/>
    </source>
</evidence>
<keyword evidence="2" id="KW-0680">Restriction system</keyword>
<feature type="domain" description="Type I restriction modification DNA specificity" evidence="5">
    <location>
        <begin position="192"/>
        <end position="360"/>
    </location>
</feature>
<keyword evidence="3" id="KW-0238">DNA-binding</keyword>
<keyword evidence="6" id="KW-0378">Hydrolase</keyword>
<evidence type="ECO:0000256" key="4">
    <source>
        <dbReference type="SAM" id="Coils"/>
    </source>
</evidence>
<evidence type="ECO:0000259" key="5">
    <source>
        <dbReference type="Pfam" id="PF01420"/>
    </source>
</evidence>
<comment type="caution">
    <text evidence="6">The sequence shown here is derived from an EMBL/GenBank/DDBJ whole genome shotgun (WGS) entry which is preliminary data.</text>
</comment>
<evidence type="ECO:0000313" key="7">
    <source>
        <dbReference type="Proteomes" id="UP001501411"/>
    </source>
</evidence>
<reference evidence="7" key="1">
    <citation type="journal article" date="2019" name="Int. J. Syst. Evol. Microbiol.">
        <title>The Global Catalogue of Microorganisms (GCM) 10K type strain sequencing project: providing services to taxonomists for standard genome sequencing and annotation.</title>
        <authorList>
            <consortium name="The Broad Institute Genomics Platform"/>
            <consortium name="The Broad Institute Genome Sequencing Center for Infectious Disease"/>
            <person name="Wu L."/>
            <person name="Ma J."/>
        </authorList>
    </citation>
    <scope>NUCLEOTIDE SEQUENCE [LARGE SCALE GENOMIC DNA]</scope>
    <source>
        <strain evidence="7">JCM 18200</strain>
    </source>
</reference>
<sequence>MWEKVKLGVICDILGGYAFQSEQYTNNEIPLVRISNITESSIVIDYQYTITESPKYSAYEIKKGDILVALSGATTGKFGMFTDSQKAYLNQRVGLIRAKANICQAYIFNYLNLIKDDILRKAGGAAQPNISTKELANFEIPVPPQPIQEKIAAILDKADEFRRKDQELQRKYDELAQAIFIDMFGDPVKNEKGWEVRKLGEICRKITDGTHHSPKNTNEGYKYVTAKHIKNCKLDFNSNPTYVSETDHKEIFERCNPEFQDVLYIKDGATTGMAAVNTLTEEFSMLSSLALFKLNKSFINHDYLTYYLNADFVKENLIREFMAGAAIKRFTLQKIKNFNILLPPLHLQQAFAKKIELINELKEKANSTKSEELFQSLLQRAFKGDLVNATELGQTSD</sequence>
<dbReference type="Gene3D" id="3.90.220.20">
    <property type="entry name" value="DNA methylase specificity domains"/>
    <property type="match status" value="2"/>
</dbReference>
<dbReference type="Proteomes" id="UP001501411">
    <property type="component" value="Unassembled WGS sequence"/>
</dbReference>
<proteinExistence type="inferred from homology"/>
<keyword evidence="4" id="KW-0175">Coiled coil</keyword>
<comment type="similarity">
    <text evidence="1">Belongs to the type-I restriction system S methylase family.</text>
</comment>
<feature type="coiled-coil region" evidence="4">
    <location>
        <begin position="151"/>
        <end position="178"/>
    </location>
</feature>
<dbReference type="PANTHER" id="PTHR30408">
    <property type="entry name" value="TYPE-1 RESTRICTION ENZYME ECOKI SPECIFICITY PROTEIN"/>
    <property type="match status" value="1"/>
</dbReference>
<dbReference type="InterPro" id="IPR052021">
    <property type="entry name" value="Type-I_RS_S_subunit"/>
</dbReference>
<name>A0ABP9BNN2_9SPHI</name>
<keyword evidence="6" id="KW-0540">Nuclease</keyword>
<keyword evidence="7" id="KW-1185">Reference proteome</keyword>
<dbReference type="Pfam" id="PF01420">
    <property type="entry name" value="Methylase_S"/>
    <property type="match status" value="2"/>
</dbReference>
<organism evidence="6 7">
    <name type="scientific">Olivibacter ginsenosidimutans</name>
    <dbReference type="NCBI Taxonomy" id="1176537"/>
    <lineage>
        <taxon>Bacteria</taxon>
        <taxon>Pseudomonadati</taxon>
        <taxon>Bacteroidota</taxon>
        <taxon>Sphingobacteriia</taxon>
        <taxon>Sphingobacteriales</taxon>
        <taxon>Sphingobacteriaceae</taxon>
        <taxon>Olivibacter</taxon>
    </lineage>
</organism>
<dbReference type="PANTHER" id="PTHR30408:SF12">
    <property type="entry name" value="TYPE I RESTRICTION ENZYME MJAVIII SPECIFICITY SUBUNIT"/>
    <property type="match status" value="1"/>
</dbReference>
<gene>
    <name evidence="6" type="ORF">GCM10023231_28720</name>
</gene>
<dbReference type="SUPFAM" id="SSF116734">
    <property type="entry name" value="DNA methylase specificity domain"/>
    <property type="match status" value="2"/>
</dbReference>
<evidence type="ECO:0000256" key="2">
    <source>
        <dbReference type="ARBA" id="ARBA00022747"/>
    </source>
</evidence>